<dbReference type="PANTHER" id="PTHR23282:SF101">
    <property type="entry name" value="MAM DOMAIN-CONTAINING PROTEIN"/>
    <property type="match status" value="1"/>
</dbReference>
<dbReference type="Proteomes" id="UP001152320">
    <property type="component" value="Chromosome 14"/>
</dbReference>
<keyword evidence="2" id="KW-0812">Transmembrane</keyword>
<keyword evidence="3" id="KW-0732">Signal</keyword>
<keyword evidence="2" id="KW-1133">Transmembrane helix</keyword>
<dbReference type="OrthoDB" id="412155at2759"/>
<feature type="domain" description="MAM" evidence="4">
    <location>
        <begin position="916"/>
        <end position="1065"/>
    </location>
</feature>
<keyword evidence="6" id="KW-1185">Reference proteome</keyword>
<dbReference type="InterPro" id="IPR051560">
    <property type="entry name" value="MAM_domain-containing"/>
</dbReference>
<dbReference type="SMART" id="SM00137">
    <property type="entry name" value="MAM"/>
    <property type="match status" value="6"/>
</dbReference>
<dbReference type="EMBL" id="JAIZAY010000014">
    <property type="protein sequence ID" value="KAJ8029935.1"/>
    <property type="molecule type" value="Genomic_DNA"/>
</dbReference>
<feature type="transmembrane region" description="Helical" evidence="2">
    <location>
        <begin position="1086"/>
        <end position="1111"/>
    </location>
</feature>
<accession>A0A9Q1BNL7</accession>
<dbReference type="PROSITE" id="PS00740">
    <property type="entry name" value="MAM_1"/>
    <property type="match status" value="1"/>
</dbReference>
<reference evidence="5" key="1">
    <citation type="submission" date="2021-10" db="EMBL/GenBank/DDBJ databases">
        <title>Tropical sea cucumber genome reveals ecological adaptation and Cuvierian tubules defense mechanism.</title>
        <authorList>
            <person name="Chen T."/>
        </authorList>
    </citation>
    <scope>NUCLEOTIDE SEQUENCE</scope>
    <source>
        <strain evidence="5">Nanhai2018</strain>
        <tissue evidence="5">Muscle</tissue>
    </source>
</reference>
<feature type="compositionally biased region" description="Polar residues" evidence="1">
    <location>
        <begin position="1149"/>
        <end position="1158"/>
    </location>
</feature>
<proteinExistence type="predicted"/>
<dbReference type="InterPro" id="IPR000998">
    <property type="entry name" value="MAM_dom"/>
</dbReference>
<feature type="domain" description="MAM" evidence="4">
    <location>
        <begin position="560"/>
        <end position="730"/>
    </location>
</feature>
<dbReference type="AlphaFoldDB" id="A0A9Q1BNL7"/>
<evidence type="ECO:0000256" key="2">
    <source>
        <dbReference type="SAM" id="Phobius"/>
    </source>
</evidence>
<evidence type="ECO:0000313" key="6">
    <source>
        <dbReference type="Proteomes" id="UP001152320"/>
    </source>
</evidence>
<evidence type="ECO:0000313" key="5">
    <source>
        <dbReference type="EMBL" id="KAJ8029935.1"/>
    </source>
</evidence>
<dbReference type="Pfam" id="PF00629">
    <property type="entry name" value="MAM"/>
    <property type="match status" value="6"/>
</dbReference>
<feature type="domain" description="MAM" evidence="4">
    <location>
        <begin position="201"/>
        <end position="365"/>
    </location>
</feature>
<feature type="region of interest" description="Disordered" evidence="1">
    <location>
        <begin position="1133"/>
        <end position="1158"/>
    </location>
</feature>
<feature type="domain" description="MAM" evidence="4">
    <location>
        <begin position="35"/>
        <end position="198"/>
    </location>
</feature>
<dbReference type="Gene3D" id="2.60.120.200">
    <property type="match status" value="6"/>
</dbReference>
<feature type="chain" id="PRO_5040157221" evidence="3">
    <location>
        <begin position="25"/>
        <end position="1158"/>
    </location>
</feature>
<dbReference type="GO" id="GO:0016020">
    <property type="term" value="C:membrane"/>
    <property type="evidence" value="ECO:0007669"/>
    <property type="project" value="InterPro"/>
</dbReference>
<evidence type="ECO:0000256" key="3">
    <source>
        <dbReference type="SAM" id="SignalP"/>
    </source>
</evidence>
<feature type="domain" description="MAM" evidence="4">
    <location>
        <begin position="375"/>
        <end position="542"/>
    </location>
</feature>
<dbReference type="SUPFAM" id="SSF49899">
    <property type="entry name" value="Concanavalin A-like lectins/glucanases"/>
    <property type="match status" value="6"/>
</dbReference>
<gene>
    <name evidence="5" type="ORF">HOLleu_29470</name>
</gene>
<comment type="caution">
    <text evidence="5">The sequence shown here is derived from an EMBL/GenBank/DDBJ whole genome shotgun (WGS) entry which is preliminary data.</text>
</comment>
<dbReference type="InterPro" id="IPR013320">
    <property type="entry name" value="ConA-like_dom_sf"/>
</dbReference>
<evidence type="ECO:0000256" key="1">
    <source>
        <dbReference type="SAM" id="MobiDB-lite"/>
    </source>
</evidence>
<dbReference type="CDD" id="cd06263">
    <property type="entry name" value="MAM"/>
    <property type="match status" value="5"/>
</dbReference>
<sequence length="1158" mass="128820">MASLKKELLSFTFVVLTTILSTEAQTTENPYVPSLVCDFESDICNFTQNSNDEFDWLRHQGGTPSPLTGPPVDHTTGTSTGYYMYAESSLPQNLGDTAVITSPVLLGDSSLCLEFYYYMYGNNVGDLTLYMQFTSSDNMTLLLWSSRGSQFERWHRGLIDLYNTLDPFQISLKATVGNGHQGDIAVDDISISPGSCPVVSMVCDFEDPELCGFGYDGTEDVRFVRRAGETPSSNTGPSSDHTYGNSTGYYIYMETSGIREDMLARIRSPVMASTTGEGNCLILWFHMYGTAVDTLSVYMRSPDDLTTGDPLWSTSGAQGNRWWATEIDLVSDIDFVLVIETRATGDYRGDIAIDDFTITGTVCPGEHVITNSSGVSCTFESREICYYKQDKTDDDDWVWQNRATRDQFSGPDYDHTLGTDLGFYMVYAGNIRKPSQAKARLISPAIPPTQASSCLEFWYHMYGDDVEELNVYVVTVSYTSLPDTPSWTTSGNQGNYWHRATYTIPRKQTQFRVIFEAQNGVKERDDVALDDVMLYASEDCPDFTTNAPPPTTRPELVENVNCDFETDWCGYVQATDDLFDWMRHSGPTSSFGSGPNVDHTTGTADGYYALMDCSNNFLRFDDRARLISPLLQASSSVRCLRFFFYKYSTNSRTQDFLNVYIKEWGHRLGFDPDWSYFGVTPEGEWVEGWVEIPASTEPVNIIFEGSYAFYEYYCDIALDDISVHSNSCPEDPSGPIGFENIDCDFEDEDDPLCGYEQGVLNFQYTDKIDWMVKSGPTYTDGTGPNNDHTYGTAEGHYLYIEASQPQRPNDNAVISSPRLLNSFDHMCLQFYYHMSGKDTGWLRVLQTVDNEETRELTRLSGQQEPDWRPLLVDIPPVRGGMRIGFEGLIGPGIYGDIAIDDIKTVREPCGGFPTEIFCDFELGFDDCRYDFMDNGGLARWTWFDFYSGDGPVEAGSGSYMYTSSSSGQTVASILSSGFKLTTVHCVSFDYYQTGSTSNLQVKLETGTGGEQDLLTLDEPTTQWTHVETSLDIIQDDSGKINFVGTTTSGTIAVDNVKVAVGSCQDVQLPGTDEPSKKPYTGGGSKVGMIVGIIVAVIFVAVVAVGIFFFVYSRRTSSSAHLVYKNNQNDSTITPNYRLSTDPGIANPNYEPSNLTANA</sequence>
<protein>
    <submittedName>
        <fullName evidence="5">MAM and LDL-receptor class A domain-containing protein 2</fullName>
    </submittedName>
</protein>
<evidence type="ECO:0000259" key="4">
    <source>
        <dbReference type="PROSITE" id="PS50060"/>
    </source>
</evidence>
<dbReference type="PROSITE" id="PS50060">
    <property type="entry name" value="MAM_2"/>
    <property type="match status" value="6"/>
</dbReference>
<dbReference type="PANTHER" id="PTHR23282">
    <property type="entry name" value="APICAL ENDOSOMAL GLYCOPROTEIN PRECURSOR"/>
    <property type="match status" value="1"/>
</dbReference>
<feature type="signal peptide" evidence="3">
    <location>
        <begin position="1"/>
        <end position="24"/>
    </location>
</feature>
<organism evidence="5 6">
    <name type="scientific">Holothuria leucospilota</name>
    <name type="common">Black long sea cucumber</name>
    <name type="synonym">Mertensiothuria leucospilota</name>
    <dbReference type="NCBI Taxonomy" id="206669"/>
    <lineage>
        <taxon>Eukaryota</taxon>
        <taxon>Metazoa</taxon>
        <taxon>Echinodermata</taxon>
        <taxon>Eleutherozoa</taxon>
        <taxon>Echinozoa</taxon>
        <taxon>Holothuroidea</taxon>
        <taxon>Aspidochirotacea</taxon>
        <taxon>Aspidochirotida</taxon>
        <taxon>Holothuriidae</taxon>
        <taxon>Holothuria</taxon>
    </lineage>
</organism>
<feature type="domain" description="MAM" evidence="4">
    <location>
        <begin position="741"/>
        <end position="911"/>
    </location>
</feature>
<keyword evidence="2" id="KW-0472">Membrane</keyword>
<name>A0A9Q1BNL7_HOLLE</name>